<proteinExistence type="predicted"/>
<keyword evidence="1" id="KW-0812">Transmembrane</keyword>
<feature type="transmembrane region" description="Helical" evidence="1">
    <location>
        <begin position="48"/>
        <end position="69"/>
    </location>
</feature>
<dbReference type="RefSeq" id="WP_091392875.1">
    <property type="nucleotide sequence ID" value="NZ_FNQY01000002.1"/>
</dbReference>
<feature type="transmembrane region" description="Helical" evidence="1">
    <location>
        <begin position="76"/>
        <end position="94"/>
    </location>
</feature>
<organism evidence="2 3">
    <name type="scientific">Arachidicoccus rhizosphaerae</name>
    <dbReference type="NCBI Taxonomy" id="551991"/>
    <lineage>
        <taxon>Bacteria</taxon>
        <taxon>Pseudomonadati</taxon>
        <taxon>Bacteroidota</taxon>
        <taxon>Chitinophagia</taxon>
        <taxon>Chitinophagales</taxon>
        <taxon>Chitinophagaceae</taxon>
        <taxon>Arachidicoccus</taxon>
    </lineage>
</organism>
<keyword evidence="1" id="KW-1133">Transmembrane helix</keyword>
<keyword evidence="3" id="KW-1185">Reference proteome</keyword>
<gene>
    <name evidence="2" type="ORF">SAMN05192529_10240</name>
</gene>
<protein>
    <recommendedName>
        <fullName evidence="4">DUF4293 family protein</fullName>
    </recommendedName>
</protein>
<evidence type="ECO:0008006" key="4">
    <source>
        <dbReference type="Google" id="ProtNLM"/>
    </source>
</evidence>
<dbReference type="OrthoDB" id="594989at2"/>
<evidence type="ECO:0000313" key="2">
    <source>
        <dbReference type="EMBL" id="SDZ80699.1"/>
    </source>
</evidence>
<feature type="transmembrane region" description="Helical" evidence="1">
    <location>
        <begin position="7"/>
        <end position="28"/>
    </location>
</feature>
<dbReference type="InterPro" id="IPR025635">
    <property type="entry name" value="DUF4293"/>
</dbReference>
<accession>A0A1H3W0X5</accession>
<dbReference type="Proteomes" id="UP000199041">
    <property type="component" value="Unassembled WGS sequence"/>
</dbReference>
<feature type="transmembrane region" description="Helical" evidence="1">
    <location>
        <begin position="106"/>
        <end position="126"/>
    </location>
</feature>
<dbReference type="Pfam" id="PF14126">
    <property type="entry name" value="DUF4293"/>
    <property type="match status" value="1"/>
</dbReference>
<reference evidence="2 3" key="1">
    <citation type="submission" date="2016-10" db="EMBL/GenBank/DDBJ databases">
        <authorList>
            <person name="de Groot N.N."/>
        </authorList>
    </citation>
    <scope>NUCLEOTIDE SEQUENCE [LARGE SCALE GENOMIC DNA]</scope>
    <source>
        <strain evidence="2 3">Vu-144</strain>
    </source>
</reference>
<dbReference type="EMBL" id="FNQY01000002">
    <property type="protein sequence ID" value="SDZ80699.1"/>
    <property type="molecule type" value="Genomic_DNA"/>
</dbReference>
<sequence>MIQRIQSFWLLVVVILAALSLKFGFYVGTWLNEGVQHPQIVLNGHNPSILVFAATVVIIVVSLITIFMYKNRKQQMLLSVVDLILSLGLYYFYYQEIQAHYLPGSGTLALTSVFVFLIPVFIIMAIRGISRDMKLLKSADRLRG</sequence>
<dbReference type="AlphaFoldDB" id="A0A1H3W0X5"/>
<evidence type="ECO:0000313" key="3">
    <source>
        <dbReference type="Proteomes" id="UP000199041"/>
    </source>
</evidence>
<keyword evidence="1" id="KW-0472">Membrane</keyword>
<evidence type="ECO:0000256" key="1">
    <source>
        <dbReference type="SAM" id="Phobius"/>
    </source>
</evidence>
<dbReference type="STRING" id="551991.SAMN05192529_10240"/>
<name>A0A1H3W0X5_9BACT</name>